<evidence type="ECO:0000313" key="3">
    <source>
        <dbReference type="Proteomes" id="UP000001064"/>
    </source>
</evidence>
<dbReference type="FunCoup" id="F0ZQJ2">
    <property type="interactions" value="740"/>
</dbReference>
<organism evidence="2 3">
    <name type="scientific">Dictyostelium purpureum</name>
    <name type="common">Slime mold</name>
    <dbReference type="NCBI Taxonomy" id="5786"/>
    <lineage>
        <taxon>Eukaryota</taxon>
        <taxon>Amoebozoa</taxon>
        <taxon>Evosea</taxon>
        <taxon>Eumycetozoa</taxon>
        <taxon>Dictyostelia</taxon>
        <taxon>Dictyosteliales</taxon>
        <taxon>Dictyosteliaceae</taxon>
        <taxon>Dictyostelium</taxon>
    </lineage>
</organism>
<feature type="chain" id="PRO_5003265333" evidence="1">
    <location>
        <begin position="20"/>
        <end position="149"/>
    </location>
</feature>
<sequence length="149" mass="15988">MRVFLTLVLVLALISCAFGQNLFQVSGDKCGSNAPDNTIRLDDCHGMCDSRFKIVARNNATYGGFIFTEYDNSNCNSDRATYSVEFVCPKTLNTTARKYAIAGKYNVFCFIDQTASVQPTETPQGNSATTVALSAGAVLASLVAVFAAL</sequence>
<feature type="signal peptide" evidence="1">
    <location>
        <begin position="1"/>
        <end position="19"/>
    </location>
</feature>
<dbReference type="InParanoid" id="F0ZQJ2"/>
<dbReference type="AlphaFoldDB" id="F0ZQJ2"/>
<keyword evidence="3" id="KW-1185">Reference proteome</keyword>
<dbReference type="OMA" id="GFIFTEY"/>
<dbReference type="Proteomes" id="UP000001064">
    <property type="component" value="Unassembled WGS sequence"/>
</dbReference>
<dbReference type="PROSITE" id="PS51257">
    <property type="entry name" value="PROKAR_LIPOPROTEIN"/>
    <property type="match status" value="1"/>
</dbReference>
<dbReference type="KEGG" id="dpp:DICPUDRAFT_98460"/>
<accession>F0ZQJ2</accession>
<gene>
    <name evidence="2" type="ORF">DICPUDRAFT_98460</name>
</gene>
<dbReference type="RefSeq" id="XP_003289686.1">
    <property type="nucleotide sequence ID" value="XM_003289638.1"/>
</dbReference>
<proteinExistence type="predicted"/>
<evidence type="ECO:0000256" key="1">
    <source>
        <dbReference type="SAM" id="SignalP"/>
    </source>
</evidence>
<evidence type="ECO:0000313" key="2">
    <source>
        <dbReference type="EMBL" id="EGC33761.1"/>
    </source>
</evidence>
<dbReference type="VEuPathDB" id="AmoebaDB:DICPUDRAFT_98460"/>
<dbReference type="EMBL" id="GL871126">
    <property type="protein sequence ID" value="EGC33761.1"/>
    <property type="molecule type" value="Genomic_DNA"/>
</dbReference>
<protein>
    <submittedName>
        <fullName evidence="2">Expressed protein</fullName>
    </submittedName>
</protein>
<keyword evidence="1" id="KW-0732">Signal</keyword>
<dbReference type="GeneID" id="10502968"/>
<name>F0ZQJ2_DICPU</name>
<reference evidence="3" key="1">
    <citation type="journal article" date="2011" name="Genome Biol.">
        <title>Comparative genomics of the social amoebae Dictyostelium discoideum and Dictyostelium purpureum.</title>
        <authorList>
            <consortium name="US DOE Joint Genome Institute (JGI-PGF)"/>
            <person name="Sucgang R."/>
            <person name="Kuo A."/>
            <person name="Tian X."/>
            <person name="Salerno W."/>
            <person name="Parikh A."/>
            <person name="Feasley C.L."/>
            <person name="Dalin E."/>
            <person name="Tu H."/>
            <person name="Huang E."/>
            <person name="Barry K."/>
            <person name="Lindquist E."/>
            <person name="Shapiro H."/>
            <person name="Bruce D."/>
            <person name="Schmutz J."/>
            <person name="Salamov A."/>
            <person name="Fey P."/>
            <person name="Gaudet P."/>
            <person name="Anjard C."/>
            <person name="Babu M.M."/>
            <person name="Basu S."/>
            <person name="Bushmanova Y."/>
            <person name="van der Wel H."/>
            <person name="Katoh-Kurasawa M."/>
            <person name="Dinh C."/>
            <person name="Coutinho P.M."/>
            <person name="Saito T."/>
            <person name="Elias M."/>
            <person name="Schaap P."/>
            <person name="Kay R.R."/>
            <person name="Henrissat B."/>
            <person name="Eichinger L."/>
            <person name="Rivero F."/>
            <person name="Putnam N.H."/>
            <person name="West C.M."/>
            <person name="Loomis W.F."/>
            <person name="Chisholm R.L."/>
            <person name="Shaulsky G."/>
            <person name="Strassmann J.E."/>
            <person name="Queller D.C."/>
            <person name="Kuspa A."/>
            <person name="Grigoriev I.V."/>
        </authorList>
    </citation>
    <scope>NUCLEOTIDE SEQUENCE [LARGE SCALE GENOMIC DNA]</scope>
    <source>
        <strain evidence="3">QSDP1</strain>
    </source>
</reference>